<evidence type="ECO:0000313" key="1">
    <source>
        <dbReference type="EMBL" id="JAE35432.1"/>
    </source>
</evidence>
<name>A0A0A9HF95_ARUDO</name>
<dbReference type="AlphaFoldDB" id="A0A0A9HF95"/>
<reference evidence="1" key="2">
    <citation type="journal article" date="2015" name="Data Brief">
        <title>Shoot transcriptome of the giant reed, Arundo donax.</title>
        <authorList>
            <person name="Barrero R.A."/>
            <person name="Guerrero F.D."/>
            <person name="Moolhuijzen P."/>
            <person name="Goolsby J.A."/>
            <person name="Tidwell J."/>
            <person name="Bellgard S.E."/>
            <person name="Bellgard M.I."/>
        </authorList>
    </citation>
    <scope>NUCLEOTIDE SEQUENCE</scope>
    <source>
        <tissue evidence="1">Shoot tissue taken approximately 20 cm above the soil surface</tissue>
    </source>
</reference>
<protein>
    <submittedName>
        <fullName evidence="1">Uncharacterized protein</fullName>
    </submittedName>
</protein>
<dbReference type="EMBL" id="GBRH01162464">
    <property type="protein sequence ID" value="JAE35432.1"/>
    <property type="molecule type" value="Transcribed_RNA"/>
</dbReference>
<proteinExistence type="predicted"/>
<organism evidence="1">
    <name type="scientific">Arundo donax</name>
    <name type="common">Giant reed</name>
    <name type="synonym">Donax arundinaceus</name>
    <dbReference type="NCBI Taxonomy" id="35708"/>
    <lineage>
        <taxon>Eukaryota</taxon>
        <taxon>Viridiplantae</taxon>
        <taxon>Streptophyta</taxon>
        <taxon>Embryophyta</taxon>
        <taxon>Tracheophyta</taxon>
        <taxon>Spermatophyta</taxon>
        <taxon>Magnoliopsida</taxon>
        <taxon>Liliopsida</taxon>
        <taxon>Poales</taxon>
        <taxon>Poaceae</taxon>
        <taxon>PACMAD clade</taxon>
        <taxon>Arundinoideae</taxon>
        <taxon>Arundineae</taxon>
        <taxon>Arundo</taxon>
    </lineage>
</organism>
<accession>A0A0A9HF95</accession>
<sequence length="81" mass="9198">MTGFSNKSIMTVIYQGMPTSVCSSLEKRGFTDLIRECQLLYILPWKKEDLLISSKNAKFIPWGTRIASGRGGKSCKRDNYM</sequence>
<reference evidence="1" key="1">
    <citation type="submission" date="2014-09" db="EMBL/GenBank/DDBJ databases">
        <authorList>
            <person name="Magalhaes I.L.F."/>
            <person name="Oliveira U."/>
            <person name="Santos F.R."/>
            <person name="Vidigal T.H.D.A."/>
            <person name="Brescovit A.D."/>
            <person name="Santos A.J."/>
        </authorList>
    </citation>
    <scope>NUCLEOTIDE SEQUENCE</scope>
    <source>
        <tissue evidence="1">Shoot tissue taken approximately 20 cm above the soil surface</tissue>
    </source>
</reference>